<comment type="caution">
    <text evidence="13">The sequence shown here is derived from an EMBL/GenBank/DDBJ whole genome shotgun (WGS) entry which is preliminary data.</text>
</comment>
<dbReference type="InterPro" id="IPR017932">
    <property type="entry name" value="GATase_2_dom"/>
</dbReference>
<dbReference type="InterPro" id="IPR014729">
    <property type="entry name" value="Rossmann-like_a/b/a_fold"/>
</dbReference>
<name>A0A1V4D9Q2_9ACTN</name>
<dbReference type="EMBL" id="LAKD02000013">
    <property type="protein sequence ID" value="OPF82387.1"/>
    <property type="molecule type" value="Genomic_DNA"/>
</dbReference>
<comment type="catalytic activity">
    <reaction evidence="8">
        <text>L-aspartate + L-glutamine + ATP + H2O = L-asparagine + L-glutamate + AMP + diphosphate + H(+)</text>
        <dbReference type="Rhea" id="RHEA:12228"/>
        <dbReference type="ChEBI" id="CHEBI:15377"/>
        <dbReference type="ChEBI" id="CHEBI:15378"/>
        <dbReference type="ChEBI" id="CHEBI:29985"/>
        <dbReference type="ChEBI" id="CHEBI:29991"/>
        <dbReference type="ChEBI" id="CHEBI:30616"/>
        <dbReference type="ChEBI" id="CHEBI:33019"/>
        <dbReference type="ChEBI" id="CHEBI:58048"/>
        <dbReference type="ChEBI" id="CHEBI:58359"/>
        <dbReference type="ChEBI" id="CHEBI:456215"/>
        <dbReference type="EC" id="6.3.5.4"/>
    </reaction>
</comment>
<dbReference type="AlphaFoldDB" id="A0A1V4D9Q2"/>
<comment type="similarity">
    <text evidence="2">Belongs to the asparagine synthetase family.</text>
</comment>
<feature type="active site" description="For GATase activity" evidence="9">
    <location>
        <position position="2"/>
    </location>
</feature>
<keyword evidence="4 10" id="KW-0547">Nucleotide-binding</keyword>
<dbReference type="CDD" id="cd00712">
    <property type="entry name" value="AsnB"/>
    <property type="match status" value="1"/>
</dbReference>
<dbReference type="GO" id="GO:0005829">
    <property type="term" value="C:cytosol"/>
    <property type="evidence" value="ECO:0007669"/>
    <property type="project" value="TreeGrafter"/>
</dbReference>
<dbReference type="EC" id="6.3.5.4" evidence="3"/>
<evidence type="ECO:0000256" key="11">
    <source>
        <dbReference type="PIRSR" id="PIRSR001589-3"/>
    </source>
</evidence>
<feature type="domain" description="Glutamine amidotransferase type-2" evidence="12">
    <location>
        <begin position="2"/>
        <end position="213"/>
    </location>
</feature>
<keyword evidence="9" id="KW-0028">Amino-acid biosynthesis</keyword>
<evidence type="ECO:0000256" key="10">
    <source>
        <dbReference type="PIRSR" id="PIRSR001589-2"/>
    </source>
</evidence>
<dbReference type="PROSITE" id="PS51278">
    <property type="entry name" value="GATASE_TYPE_2"/>
    <property type="match status" value="1"/>
</dbReference>
<evidence type="ECO:0000256" key="3">
    <source>
        <dbReference type="ARBA" id="ARBA00012737"/>
    </source>
</evidence>
<dbReference type="InterPro" id="IPR051786">
    <property type="entry name" value="ASN_synthetase/amidase"/>
</dbReference>
<dbReference type="SUPFAM" id="SSF52402">
    <property type="entry name" value="Adenine nucleotide alpha hydrolases-like"/>
    <property type="match status" value="1"/>
</dbReference>
<keyword evidence="5 10" id="KW-0067">ATP-binding</keyword>
<sequence length="623" mass="69987">MCGIVGSADLGRGRSADPGVLTAMARTLTHRGPDDHGRFLRDGVGLAVRRLSVVDPPGGHQPMGNEDGTVVVCCNGEIFNHRALREELRAAGHRFRTACDVEVLVHLYEEAGTELVHRLNGQFAFALYDGRRRRLVLARDHVGIAPLHYTVADGTLLFASEIKALLAHPRVSREVDLTGLDQVLVLPGLVSPRTMFAGISSLPPGHLLVVDEGGLRTEQYWDLDYPPLAELPPAAEEDWPVHLDRLERAMLQSVDLRMRADVPHAYYLSGGVDSSLLAAMASRLRPGTEPRTFSAVFPDEEMSERSFQRLVARQLDSRHTEVEMTPRNLLDGLPEAIRHSECPIKESYNVASLRLSRAVRDGGAKVVLTGEGVDELFAGYIGYKYDLFRTARWDPAQPMSAEERLRERLWGHPQLAYGRDLAGVAETRRRLFARRLTGELDSFDCLARPLVDPARLAGRHILHQRSYLDFKLRLPDHLLGDHGDRMAMANSVEARYPFLDPDVVECARTIPPDLVLYDFEEKYPVKRVADGYLPSEIVEREKFAFHAHTGPDLLRQSADWAHALLDPGRIRRQGYFDPEAVGRLRRRWLDEESRLDLLVEDDLLLLVLTFGIFLESFDLPDLT</sequence>
<dbReference type="OrthoDB" id="9763290at2"/>
<dbReference type="NCBIfam" id="TIGR01536">
    <property type="entry name" value="asn_synth_AEB"/>
    <property type="match status" value="1"/>
</dbReference>
<dbReference type="GO" id="GO:0006529">
    <property type="term" value="P:asparagine biosynthetic process"/>
    <property type="evidence" value="ECO:0007669"/>
    <property type="project" value="UniProtKB-KW"/>
</dbReference>
<evidence type="ECO:0000256" key="6">
    <source>
        <dbReference type="ARBA" id="ARBA00022888"/>
    </source>
</evidence>
<dbReference type="PANTHER" id="PTHR43284:SF1">
    <property type="entry name" value="ASPARAGINE SYNTHETASE"/>
    <property type="match status" value="1"/>
</dbReference>
<dbReference type="InterPro" id="IPR033738">
    <property type="entry name" value="AsnB_N"/>
</dbReference>
<dbReference type="GO" id="GO:0005524">
    <property type="term" value="F:ATP binding"/>
    <property type="evidence" value="ECO:0007669"/>
    <property type="project" value="UniProtKB-KW"/>
</dbReference>
<dbReference type="InterPro" id="IPR001962">
    <property type="entry name" value="Asn_synthase"/>
</dbReference>
<gene>
    <name evidence="13" type="ORF">VT50_0207575</name>
</gene>
<dbReference type="Proteomes" id="UP000033615">
    <property type="component" value="Unassembled WGS sequence"/>
</dbReference>
<dbReference type="GO" id="GO:0004066">
    <property type="term" value="F:asparagine synthase (glutamine-hydrolyzing) activity"/>
    <property type="evidence" value="ECO:0007669"/>
    <property type="project" value="UniProtKB-EC"/>
</dbReference>
<organism evidence="13 14">
    <name type="scientific">Streptomyces antioxidans</name>
    <dbReference type="NCBI Taxonomy" id="1507734"/>
    <lineage>
        <taxon>Bacteria</taxon>
        <taxon>Bacillati</taxon>
        <taxon>Actinomycetota</taxon>
        <taxon>Actinomycetes</taxon>
        <taxon>Kitasatosporales</taxon>
        <taxon>Streptomycetaceae</taxon>
        <taxon>Streptomyces</taxon>
    </lineage>
</organism>
<dbReference type="Pfam" id="PF13537">
    <property type="entry name" value="GATase_7"/>
    <property type="match status" value="1"/>
</dbReference>
<dbReference type="Gene3D" id="3.60.20.10">
    <property type="entry name" value="Glutamine Phosphoribosylpyrophosphate, subunit 1, domain 1"/>
    <property type="match status" value="1"/>
</dbReference>
<evidence type="ECO:0000259" key="12">
    <source>
        <dbReference type="PROSITE" id="PS51278"/>
    </source>
</evidence>
<feature type="binding site" evidence="10">
    <location>
        <position position="100"/>
    </location>
    <ligand>
        <name>L-glutamine</name>
        <dbReference type="ChEBI" id="CHEBI:58359"/>
    </ligand>
</feature>
<evidence type="ECO:0000313" key="13">
    <source>
        <dbReference type="EMBL" id="OPF82387.1"/>
    </source>
</evidence>
<evidence type="ECO:0000256" key="9">
    <source>
        <dbReference type="PIRSR" id="PIRSR001589-1"/>
    </source>
</evidence>
<evidence type="ECO:0000256" key="8">
    <source>
        <dbReference type="ARBA" id="ARBA00048741"/>
    </source>
</evidence>
<evidence type="ECO:0000256" key="5">
    <source>
        <dbReference type="ARBA" id="ARBA00022840"/>
    </source>
</evidence>
<accession>A0A1V4D9Q2</accession>
<dbReference type="PIRSF" id="PIRSF001589">
    <property type="entry name" value="Asn_synthetase_glu-h"/>
    <property type="match status" value="1"/>
</dbReference>
<dbReference type="InterPro" id="IPR006426">
    <property type="entry name" value="Asn_synth_AEB"/>
</dbReference>
<comment type="pathway">
    <text evidence="1">Amino-acid biosynthesis; L-asparagine biosynthesis; L-asparagine from L-aspartate (L-Gln route): step 1/1.</text>
</comment>
<dbReference type="SUPFAM" id="SSF56235">
    <property type="entry name" value="N-terminal nucleophile aminohydrolases (Ntn hydrolases)"/>
    <property type="match status" value="1"/>
</dbReference>
<dbReference type="Pfam" id="PF00733">
    <property type="entry name" value="Asn_synthase"/>
    <property type="match status" value="1"/>
</dbReference>
<keyword evidence="14" id="KW-1185">Reference proteome</keyword>
<protein>
    <recommendedName>
        <fullName evidence="3">asparagine synthase (glutamine-hydrolyzing)</fullName>
        <ecNumber evidence="3">6.3.5.4</ecNumber>
    </recommendedName>
</protein>
<dbReference type="RefSeq" id="WP_053048468.1">
    <property type="nucleotide sequence ID" value="NZ_LAKD02000013.1"/>
</dbReference>
<dbReference type="InterPro" id="IPR029055">
    <property type="entry name" value="Ntn_hydrolases_N"/>
</dbReference>
<evidence type="ECO:0000256" key="7">
    <source>
        <dbReference type="ARBA" id="ARBA00022962"/>
    </source>
</evidence>
<feature type="site" description="Important for beta-aspartyl-AMP intermediate formation" evidence="11">
    <location>
        <position position="371"/>
    </location>
</feature>
<evidence type="ECO:0000256" key="1">
    <source>
        <dbReference type="ARBA" id="ARBA00005187"/>
    </source>
</evidence>
<dbReference type="PANTHER" id="PTHR43284">
    <property type="entry name" value="ASPARAGINE SYNTHETASE (GLUTAMINE-HYDROLYZING)"/>
    <property type="match status" value="1"/>
</dbReference>
<keyword evidence="6 9" id="KW-0061">Asparagine biosynthesis</keyword>
<keyword evidence="7 9" id="KW-0315">Glutamine amidotransferase</keyword>
<evidence type="ECO:0000313" key="14">
    <source>
        <dbReference type="Proteomes" id="UP000033615"/>
    </source>
</evidence>
<proteinExistence type="inferred from homology"/>
<dbReference type="CDD" id="cd01991">
    <property type="entry name" value="Asn_synthase_B_C"/>
    <property type="match status" value="1"/>
</dbReference>
<evidence type="ECO:0000256" key="4">
    <source>
        <dbReference type="ARBA" id="ARBA00022741"/>
    </source>
</evidence>
<dbReference type="Gene3D" id="3.40.50.620">
    <property type="entry name" value="HUPs"/>
    <property type="match status" value="1"/>
</dbReference>
<evidence type="ECO:0000256" key="2">
    <source>
        <dbReference type="ARBA" id="ARBA00005752"/>
    </source>
</evidence>
<reference evidence="13" key="1">
    <citation type="submission" date="2016-12" db="EMBL/GenBank/DDBJ databases">
        <title>Genome sequence of Streptomyces antioxidans MUSC 164.</title>
        <authorList>
            <person name="Lee L.-H."/>
            <person name="Ser H.-L."/>
        </authorList>
    </citation>
    <scope>NUCLEOTIDE SEQUENCE [LARGE SCALE GENOMIC DNA]</scope>
    <source>
        <strain evidence="13">MUSC 164</strain>
    </source>
</reference>